<dbReference type="PROSITE" id="PS51257">
    <property type="entry name" value="PROKAR_LIPOPROTEIN"/>
    <property type="match status" value="1"/>
</dbReference>
<dbReference type="PANTHER" id="PTHR30535:SF7">
    <property type="entry name" value="IRON(III) DICITRATE-BINDING PROTEIN"/>
    <property type="match status" value="1"/>
</dbReference>
<dbReference type="AlphaFoldDB" id="A0A918EFT0"/>
<organism evidence="4 5">
    <name type="scientific">Saccharothrix coeruleofusca</name>
    <dbReference type="NCBI Taxonomy" id="33919"/>
    <lineage>
        <taxon>Bacteria</taxon>
        <taxon>Bacillati</taxon>
        <taxon>Actinomycetota</taxon>
        <taxon>Actinomycetes</taxon>
        <taxon>Pseudonocardiales</taxon>
        <taxon>Pseudonocardiaceae</taxon>
        <taxon>Saccharothrix</taxon>
    </lineage>
</organism>
<evidence type="ECO:0000313" key="5">
    <source>
        <dbReference type="Proteomes" id="UP000639606"/>
    </source>
</evidence>
<dbReference type="PROSITE" id="PS50983">
    <property type="entry name" value="FE_B12_PBP"/>
    <property type="match status" value="1"/>
</dbReference>
<evidence type="ECO:0000256" key="2">
    <source>
        <dbReference type="SAM" id="SignalP"/>
    </source>
</evidence>
<dbReference type="Gene3D" id="3.40.50.1980">
    <property type="entry name" value="Nitrogenase molybdenum iron protein domain"/>
    <property type="match status" value="2"/>
</dbReference>
<feature type="chain" id="PRO_5039014380" evidence="2">
    <location>
        <begin position="21"/>
        <end position="340"/>
    </location>
</feature>
<feature type="domain" description="Fe/B12 periplasmic-binding" evidence="3">
    <location>
        <begin position="58"/>
        <end position="340"/>
    </location>
</feature>
<accession>A0A918EFT0</accession>
<sequence>MVRRALLVLGAVLPLLAVTACGGAQSRSSAGAASSATGPVTVEDCAGRAVTFGTMPERVVALDGYAAQALVRLGLADKVVGTGFPAPFAADTSPHREQLAKIPVLSDKPPVTEVVAAQRPDVVVTAFSAFGGPPGSPKDADLTTMGVKGLTACMPGGGDAGGGGALTDLTPTYDYLRKLGAVFRVPDRAEQVVSELRARARAVADRVGPAGAKPRVLVLQDNPVAGQPIQTAGVNTIAHALITMAGGQSLFTDISSMHAEVSPEQVVQRDPEVIWVVTDYTFAKVRGPELVDAVKDNPLLANTTAAKRGRIVSTSQFRVSFPSPLNVDGLEQLATQMRGG</sequence>
<proteinExistence type="inferred from homology"/>
<reference evidence="4" key="2">
    <citation type="submission" date="2020-09" db="EMBL/GenBank/DDBJ databases">
        <authorList>
            <person name="Sun Q."/>
            <person name="Ohkuma M."/>
        </authorList>
    </citation>
    <scope>NUCLEOTIDE SEQUENCE</scope>
    <source>
        <strain evidence="4">JCM 3313</strain>
    </source>
</reference>
<reference evidence="4" key="1">
    <citation type="journal article" date="2014" name="Int. J. Syst. Evol. Microbiol.">
        <title>Complete genome sequence of Corynebacterium casei LMG S-19264T (=DSM 44701T), isolated from a smear-ripened cheese.</title>
        <authorList>
            <consortium name="US DOE Joint Genome Institute (JGI-PGF)"/>
            <person name="Walter F."/>
            <person name="Albersmeier A."/>
            <person name="Kalinowski J."/>
            <person name="Ruckert C."/>
        </authorList>
    </citation>
    <scope>NUCLEOTIDE SEQUENCE</scope>
    <source>
        <strain evidence="4">JCM 3313</strain>
    </source>
</reference>
<gene>
    <name evidence="4" type="ORF">GCM10010185_44050</name>
</gene>
<keyword evidence="5" id="KW-1185">Reference proteome</keyword>
<dbReference type="SUPFAM" id="SSF53807">
    <property type="entry name" value="Helical backbone' metal receptor"/>
    <property type="match status" value="1"/>
</dbReference>
<keyword evidence="2" id="KW-0732">Signal</keyword>
<evidence type="ECO:0000256" key="1">
    <source>
        <dbReference type="ARBA" id="ARBA00008814"/>
    </source>
</evidence>
<name>A0A918EFT0_9PSEU</name>
<comment type="caution">
    <text evidence="4">The sequence shown here is derived from an EMBL/GenBank/DDBJ whole genome shotgun (WGS) entry which is preliminary data.</text>
</comment>
<dbReference type="InterPro" id="IPR050902">
    <property type="entry name" value="ABC_Transporter_SBP"/>
</dbReference>
<dbReference type="PANTHER" id="PTHR30535">
    <property type="entry name" value="VITAMIN B12-BINDING PROTEIN"/>
    <property type="match status" value="1"/>
</dbReference>
<dbReference type="Pfam" id="PF01497">
    <property type="entry name" value="Peripla_BP_2"/>
    <property type="match status" value="1"/>
</dbReference>
<dbReference type="Proteomes" id="UP000639606">
    <property type="component" value="Unassembled WGS sequence"/>
</dbReference>
<comment type="similarity">
    <text evidence="1">Belongs to the bacterial solute-binding protein 8 family.</text>
</comment>
<dbReference type="InterPro" id="IPR002491">
    <property type="entry name" value="ABC_transptr_periplasmic_BD"/>
</dbReference>
<evidence type="ECO:0000313" key="4">
    <source>
        <dbReference type="EMBL" id="GGP66513.1"/>
    </source>
</evidence>
<feature type="signal peptide" evidence="2">
    <location>
        <begin position="1"/>
        <end position="20"/>
    </location>
</feature>
<dbReference type="EMBL" id="BMRG01000009">
    <property type="protein sequence ID" value="GGP66513.1"/>
    <property type="molecule type" value="Genomic_DNA"/>
</dbReference>
<evidence type="ECO:0000259" key="3">
    <source>
        <dbReference type="PROSITE" id="PS50983"/>
    </source>
</evidence>
<protein>
    <submittedName>
        <fullName evidence="4">ABC transporter substrate-binding protein</fullName>
    </submittedName>
</protein>